<evidence type="ECO:0000313" key="3">
    <source>
        <dbReference type="RefSeq" id="XP_014677939.1"/>
    </source>
</evidence>
<protein>
    <submittedName>
        <fullName evidence="3">Uncharacterized protein LOC106817756</fullName>
    </submittedName>
</protein>
<dbReference type="GeneID" id="106817756"/>
<feature type="compositionally biased region" description="Basic residues" evidence="1">
    <location>
        <begin position="63"/>
        <end position="72"/>
    </location>
</feature>
<organism evidence="2 3">
    <name type="scientific">Priapulus caudatus</name>
    <name type="common">Priapulid worm</name>
    <dbReference type="NCBI Taxonomy" id="37621"/>
    <lineage>
        <taxon>Eukaryota</taxon>
        <taxon>Metazoa</taxon>
        <taxon>Ecdysozoa</taxon>
        <taxon>Scalidophora</taxon>
        <taxon>Priapulida</taxon>
        <taxon>Priapulimorpha</taxon>
        <taxon>Priapulimorphida</taxon>
        <taxon>Priapulidae</taxon>
        <taxon>Priapulus</taxon>
    </lineage>
</organism>
<gene>
    <name evidence="3" type="primary">LOC106817756</name>
</gene>
<feature type="region of interest" description="Disordered" evidence="1">
    <location>
        <begin position="165"/>
        <end position="266"/>
    </location>
</feature>
<sequence>MPRKRRRSSRKPELVFTESPVLGFPYMTRSVMGAEHPITARVVPPDVQSGFSWVSPNFDSRARSCRSARKVQRREASTSEVSNRAPVGAKARRRRKAHLEFVGGLPDGGTGNVSVEGSLKVARETAAEPTARETSGVADDAVSDNAVVHPEAACVHRAKRRSSVACASSQPPPVCDALVTPPSSRRHRQTSESRRAGIGDGVPSTRDSQGGGCGSSACHEPCRERERHRYTSVRDRSQSSSSDVDRPSGGVTQTCPRLPLANRTHPLTDDANLCDRTRRRVSVTADPHSPAFVSGYDDEREVDRRRRDANGDVDNRFRTTPLNVVGRRLRSRHVLFRDENERDATTREGCRRVYAYDTPESEYGMTWRQRRHRWIEKRLRRRSKEQQAPQRDDVI</sequence>
<name>A0ABM1F0G8_PRICU</name>
<evidence type="ECO:0000256" key="1">
    <source>
        <dbReference type="SAM" id="MobiDB-lite"/>
    </source>
</evidence>
<dbReference type="InterPro" id="IPR029293">
    <property type="entry name" value="RHNO1"/>
</dbReference>
<dbReference type="RefSeq" id="XP_014677939.1">
    <property type="nucleotide sequence ID" value="XM_014822453.1"/>
</dbReference>
<dbReference type="PANTHER" id="PTHR35541">
    <property type="entry name" value="RAD9, HUS1, RAD1-INTERACTING NUCLEAR ORPHAN PROTEIN 1"/>
    <property type="match status" value="1"/>
</dbReference>
<feature type="compositionally biased region" description="Basic and acidic residues" evidence="1">
    <location>
        <begin position="220"/>
        <end position="237"/>
    </location>
</feature>
<dbReference type="PANTHER" id="PTHR35541:SF1">
    <property type="entry name" value="RAD9, HUS1, RAD1-INTERACTING NUCLEAR ORPHAN PROTEIN 1"/>
    <property type="match status" value="1"/>
</dbReference>
<feature type="region of interest" description="Disordered" evidence="1">
    <location>
        <begin position="62"/>
        <end position="94"/>
    </location>
</feature>
<feature type="compositionally biased region" description="Low complexity" evidence="1">
    <location>
        <begin position="238"/>
        <end position="251"/>
    </location>
</feature>
<proteinExistence type="predicted"/>
<reference evidence="3" key="1">
    <citation type="submission" date="2025-08" db="UniProtKB">
        <authorList>
            <consortium name="RefSeq"/>
        </authorList>
    </citation>
    <scope>IDENTIFICATION</scope>
</reference>
<dbReference type="Proteomes" id="UP000695022">
    <property type="component" value="Unplaced"/>
</dbReference>
<accession>A0ABM1F0G8</accession>
<evidence type="ECO:0000313" key="2">
    <source>
        <dbReference type="Proteomes" id="UP000695022"/>
    </source>
</evidence>
<keyword evidence="2" id="KW-1185">Reference proteome</keyword>
<dbReference type="Pfam" id="PF15319">
    <property type="entry name" value="RHINO"/>
    <property type="match status" value="1"/>
</dbReference>